<organism evidence="3 4">
    <name type="scientific">Frankia nepalensis</name>
    <dbReference type="NCBI Taxonomy" id="1836974"/>
    <lineage>
        <taxon>Bacteria</taxon>
        <taxon>Bacillati</taxon>
        <taxon>Actinomycetota</taxon>
        <taxon>Actinomycetes</taxon>
        <taxon>Frankiales</taxon>
        <taxon>Frankiaceae</taxon>
        <taxon>Frankia</taxon>
    </lineage>
</organism>
<reference evidence="3" key="1">
    <citation type="submission" date="2020-12" db="EMBL/GenBank/DDBJ databases">
        <title>Genomic characterization of non-nitrogen-fixing Frankia strains.</title>
        <authorList>
            <person name="Carlos-Shanley C."/>
            <person name="Guerra T."/>
            <person name="Hahn D."/>
        </authorList>
    </citation>
    <scope>NUCLEOTIDE SEQUENCE</scope>
    <source>
        <strain evidence="3">CN6</strain>
    </source>
</reference>
<dbReference type="AlphaFoldDB" id="A0A937RM86"/>
<evidence type="ECO:0000313" key="3">
    <source>
        <dbReference type="EMBL" id="MBL7631399.1"/>
    </source>
</evidence>
<dbReference type="InterPro" id="IPR015168">
    <property type="entry name" value="SsuA/THI5"/>
</dbReference>
<proteinExistence type="predicted"/>
<evidence type="ECO:0000259" key="2">
    <source>
        <dbReference type="Pfam" id="PF09084"/>
    </source>
</evidence>
<dbReference type="PANTHER" id="PTHR30024">
    <property type="entry name" value="ALIPHATIC SULFONATES-BINDING PROTEIN-RELATED"/>
    <property type="match status" value="1"/>
</dbReference>
<name>A0A937RM86_9ACTN</name>
<dbReference type="Pfam" id="PF09084">
    <property type="entry name" value="NMT1"/>
    <property type="match status" value="1"/>
</dbReference>
<dbReference type="EMBL" id="JAEACQ010000270">
    <property type="protein sequence ID" value="MBL7631399.1"/>
    <property type="molecule type" value="Genomic_DNA"/>
</dbReference>
<evidence type="ECO:0000313" key="4">
    <source>
        <dbReference type="Proteomes" id="UP000604475"/>
    </source>
</evidence>
<sequence>MQHRPPRSRLFAIAAAGVAALLTVGLAGCGGGGDDDSSSASGGGGPVTLRIGDQSKTLELPLTLSGENKGTSYSLNFNNFADGPHMNAAFSASKIDFGFMGDTPVLFANAADAGVVAVAIAESPTNSQTIYAREGSGIQTPADLKGKRVAFTEGTSLHGYLLRQLDFAGLTQDDITPVNVPATSLVSTFVSGEVDAVVWVNQYSGAITAQDKSAYEIKVTPLPQYSVLLAASSALDDPAKRAAVTDFILRVARASTWPKANPDTWIQKYYVELLKQDPVTSRKYFDSLPATQYQPITEAFLESQQAQADLLVGVDKLPKTFDVDNEIDTAFNTELSQKFAAAGLTK</sequence>
<dbReference type="RefSeq" id="WP_203007386.1">
    <property type="nucleotide sequence ID" value="NZ_JADWYU010000215.1"/>
</dbReference>
<feature type="domain" description="SsuA/THI5-like" evidence="2">
    <location>
        <begin position="87"/>
        <end position="263"/>
    </location>
</feature>
<keyword evidence="4" id="KW-1185">Reference proteome</keyword>
<feature type="signal peptide" evidence="1">
    <location>
        <begin position="1"/>
        <end position="27"/>
    </location>
</feature>
<evidence type="ECO:0000256" key="1">
    <source>
        <dbReference type="SAM" id="SignalP"/>
    </source>
</evidence>
<protein>
    <submittedName>
        <fullName evidence="3">ABC transporter substrate-binding protein</fullName>
    </submittedName>
</protein>
<accession>A0A937RM86</accession>
<keyword evidence="1" id="KW-0732">Signal</keyword>
<feature type="chain" id="PRO_5039630772" evidence="1">
    <location>
        <begin position="28"/>
        <end position="346"/>
    </location>
</feature>
<gene>
    <name evidence="3" type="ORF">I7412_30415</name>
</gene>
<dbReference type="PROSITE" id="PS51257">
    <property type="entry name" value="PROKAR_LIPOPROTEIN"/>
    <property type="match status" value="1"/>
</dbReference>
<dbReference type="Proteomes" id="UP000604475">
    <property type="component" value="Unassembled WGS sequence"/>
</dbReference>
<dbReference type="Gene3D" id="3.40.190.10">
    <property type="entry name" value="Periplasmic binding protein-like II"/>
    <property type="match status" value="2"/>
</dbReference>
<dbReference type="PANTHER" id="PTHR30024:SF48">
    <property type="entry name" value="ABC TRANSPORTER SUBSTRATE-BINDING PROTEIN"/>
    <property type="match status" value="1"/>
</dbReference>
<dbReference type="SUPFAM" id="SSF53850">
    <property type="entry name" value="Periplasmic binding protein-like II"/>
    <property type="match status" value="1"/>
</dbReference>
<comment type="caution">
    <text evidence="3">The sequence shown here is derived from an EMBL/GenBank/DDBJ whole genome shotgun (WGS) entry which is preliminary data.</text>
</comment>